<evidence type="ECO:0000256" key="1">
    <source>
        <dbReference type="SAM" id="Coils"/>
    </source>
</evidence>
<feature type="transmembrane region" description="Helical" evidence="3">
    <location>
        <begin position="72"/>
        <end position="91"/>
    </location>
</feature>
<feature type="region of interest" description="Disordered" evidence="2">
    <location>
        <begin position="437"/>
        <end position="481"/>
    </location>
</feature>
<accession>A0A1I4HA09</accession>
<name>A0A1I4HA09_9ACTN</name>
<dbReference type="Pfam" id="PF14362">
    <property type="entry name" value="DUF4407"/>
    <property type="match status" value="1"/>
</dbReference>
<keyword evidence="1" id="KW-0175">Coiled coil</keyword>
<evidence type="ECO:0000256" key="2">
    <source>
        <dbReference type="SAM" id="MobiDB-lite"/>
    </source>
</evidence>
<organism evidence="4 5">
    <name type="scientific">Geodermatophilus ruber</name>
    <dbReference type="NCBI Taxonomy" id="504800"/>
    <lineage>
        <taxon>Bacteria</taxon>
        <taxon>Bacillati</taxon>
        <taxon>Actinomycetota</taxon>
        <taxon>Actinomycetes</taxon>
        <taxon>Geodermatophilales</taxon>
        <taxon>Geodermatophilaceae</taxon>
        <taxon>Geodermatophilus</taxon>
    </lineage>
</organism>
<protein>
    <recommendedName>
        <fullName evidence="6">DUF4407 domain-containing protein</fullName>
    </recommendedName>
</protein>
<evidence type="ECO:0000256" key="3">
    <source>
        <dbReference type="SAM" id="Phobius"/>
    </source>
</evidence>
<dbReference type="InParanoid" id="A0A1I4HA09"/>
<dbReference type="STRING" id="504800.SAMN04488085_11074"/>
<feature type="compositionally biased region" description="Low complexity" evidence="2">
    <location>
        <begin position="444"/>
        <end position="462"/>
    </location>
</feature>
<keyword evidence="3" id="KW-0812">Transmembrane</keyword>
<gene>
    <name evidence="4" type="ORF">SAMN04488085_11074</name>
</gene>
<keyword evidence="3" id="KW-1133">Transmembrane helix</keyword>
<proteinExistence type="predicted"/>
<evidence type="ECO:0000313" key="4">
    <source>
        <dbReference type="EMBL" id="SFL38266.1"/>
    </source>
</evidence>
<dbReference type="AlphaFoldDB" id="A0A1I4HA09"/>
<feature type="transmembrane region" description="Helical" evidence="3">
    <location>
        <begin position="45"/>
        <end position="66"/>
    </location>
</feature>
<keyword evidence="3" id="KW-0472">Membrane</keyword>
<dbReference type="Proteomes" id="UP000199152">
    <property type="component" value="Unassembled WGS sequence"/>
</dbReference>
<evidence type="ECO:0008006" key="6">
    <source>
        <dbReference type="Google" id="ProtNLM"/>
    </source>
</evidence>
<dbReference type="EMBL" id="FOSW01000010">
    <property type="protein sequence ID" value="SFL38266.1"/>
    <property type="molecule type" value="Genomic_DNA"/>
</dbReference>
<feature type="transmembrane region" description="Helical" evidence="3">
    <location>
        <begin position="112"/>
        <end position="135"/>
    </location>
</feature>
<evidence type="ECO:0000313" key="5">
    <source>
        <dbReference type="Proteomes" id="UP000199152"/>
    </source>
</evidence>
<reference evidence="4 5" key="1">
    <citation type="submission" date="2016-10" db="EMBL/GenBank/DDBJ databases">
        <authorList>
            <person name="de Groot N.N."/>
        </authorList>
    </citation>
    <scope>NUCLEOTIDE SEQUENCE [LARGE SCALE GENOMIC DNA]</scope>
    <source>
        <strain evidence="4 5">DSM 45317</strain>
    </source>
</reference>
<keyword evidence="5" id="KW-1185">Reference proteome</keyword>
<feature type="coiled-coil region" evidence="1">
    <location>
        <begin position="196"/>
        <end position="303"/>
    </location>
</feature>
<sequence>MTVRTERSSVRRRVTRRAIAEQLLTVSGANRDVLRDAPKERTKQVAMGAVLLSTAAIAAVSASYALHLALHFWWPFAVLGGVAWGLVILNLDRWLVVSTPRLKTKLGTIAMALPRVLLAVLIGAVISTPLTLAVFSAEISTEVQVMAAEDEAAFNDQLERDSRYGRLPEMREQITDLERELREDPTEADVNSDPAVADLQRRLDEVTRQYNEAAAAVQCEIDGTCGTGVPGIAAAAEQKIAERDRLRAERDDLSRQIEELKPQVVEQRQQQDERENADAQADLADLRADLADIEEQRAREIADHRAAVGDSDGILARLAALGRISDADPVLHTAHLLLFLFMTALECLPIIFKTMLALAPPSLYERLVSLEEEKVEQRIRLRLQTEYEEAETLARSALAAAEARAARTLEAESRATGMVLDAQLDVTRDGVHRWRDEQLGRTTASRGASSADDLDSLYSTDSFGSEDPQDSRLAGSSSAPV</sequence>
<dbReference type="InterPro" id="IPR025519">
    <property type="entry name" value="DUF4407"/>
</dbReference>